<feature type="non-terminal residue" evidence="1">
    <location>
        <position position="146"/>
    </location>
</feature>
<reference evidence="1 2" key="1">
    <citation type="submission" date="2022-05" db="EMBL/GenBank/DDBJ databases">
        <authorList>
            <consortium name="Genoscope - CEA"/>
            <person name="William W."/>
        </authorList>
    </citation>
    <scope>NUCLEOTIDE SEQUENCE [LARGE SCALE GENOMIC DNA]</scope>
</reference>
<sequence>SLIYPRTFTILPSATSTTPSLHVRIWQDGDYHKVLIAPFVLILNHSFMLSLVVNSTLIALPRDTTQSLTSLPSHFNLPTAVYVLELTVGFESNLNNNAVRKKEKYLNLINEMSRNYKCVRFVNLSMSSLGVFSDECSTFLDMMNDI</sequence>
<dbReference type="EMBL" id="CALNXI010000494">
    <property type="protein sequence ID" value="CAH3028157.1"/>
    <property type="molecule type" value="Genomic_DNA"/>
</dbReference>
<comment type="caution">
    <text evidence="1">The sequence shown here is derived from an EMBL/GenBank/DDBJ whole genome shotgun (WGS) entry which is preliminary data.</text>
</comment>
<evidence type="ECO:0000313" key="2">
    <source>
        <dbReference type="Proteomes" id="UP001159427"/>
    </source>
</evidence>
<proteinExistence type="predicted"/>
<evidence type="ECO:0000313" key="1">
    <source>
        <dbReference type="EMBL" id="CAH3028157.1"/>
    </source>
</evidence>
<organism evidence="1 2">
    <name type="scientific">Porites evermanni</name>
    <dbReference type="NCBI Taxonomy" id="104178"/>
    <lineage>
        <taxon>Eukaryota</taxon>
        <taxon>Metazoa</taxon>
        <taxon>Cnidaria</taxon>
        <taxon>Anthozoa</taxon>
        <taxon>Hexacorallia</taxon>
        <taxon>Scleractinia</taxon>
        <taxon>Fungiina</taxon>
        <taxon>Poritidae</taxon>
        <taxon>Porites</taxon>
    </lineage>
</organism>
<feature type="non-terminal residue" evidence="1">
    <location>
        <position position="1"/>
    </location>
</feature>
<accession>A0ABN8MER8</accession>
<gene>
    <name evidence="1" type="ORF">PEVE_00033296</name>
</gene>
<dbReference type="Proteomes" id="UP001159427">
    <property type="component" value="Unassembled WGS sequence"/>
</dbReference>
<keyword evidence="2" id="KW-1185">Reference proteome</keyword>
<protein>
    <submittedName>
        <fullName evidence="1">Uncharacterized protein</fullName>
    </submittedName>
</protein>
<name>A0ABN8MER8_9CNID</name>